<evidence type="ECO:0000313" key="7">
    <source>
        <dbReference type="EMBL" id="KGK97981.1"/>
    </source>
</evidence>
<evidence type="ECO:0000256" key="1">
    <source>
        <dbReference type="ARBA" id="ARBA00001541"/>
    </source>
</evidence>
<dbReference type="SUPFAM" id="SSF47757">
    <property type="entry name" value="Chemotaxis receptor methyltransferase CheR, N-terminal domain"/>
    <property type="match status" value="1"/>
</dbReference>
<evidence type="ECO:0000256" key="5">
    <source>
        <dbReference type="ARBA" id="ARBA00022691"/>
    </source>
</evidence>
<keyword evidence="3" id="KW-0489">Methyltransferase</keyword>
<reference evidence="7 8" key="1">
    <citation type="submission" date="2014-09" db="EMBL/GenBank/DDBJ databases">
        <title>Draft genome sequence of an obligately methylotrophic methanogen, Methanococcoides methylutens, isolated from marine sediment.</title>
        <authorList>
            <person name="Guan Y."/>
            <person name="Ngugi D.K."/>
            <person name="Blom J."/>
            <person name="Ali S."/>
            <person name="Ferry J.G."/>
            <person name="Stingl U."/>
        </authorList>
    </citation>
    <scope>NUCLEOTIDE SEQUENCE [LARGE SCALE GENOMIC DNA]</scope>
    <source>
        <strain evidence="7 8">DSM 2657</strain>
    </source>
</reference>
<dbReference type="InterPro" id="IPR029063">
    <property type="entry name" value="SAM-dependent_MTases_sf"/>
</dbReference>
<dbReference type="EMBL" id="JRHO01000014">
    <property type="protein sequence ID" value="KGK97981.1"/>
    <property type="molecule type" value="Genomic_DNA"/>
</dbReference>
<evidence type="ECO:0000313" key="8">
    <source>
        <dbReference type="Proteomes" id="UP000029859"/>
    </source>
</evidence>
<protein>
    <recommendedName>
        <fullName evidence="2">protein-glutamate O-methyltransferase</fullName>
        <ecNumber evidence="2">2.1.1.80</ecNumber>
    </recommendedName>
</protein>
<dbReference type="InterPro" id="IPR022642">
    <property type="entry name" value="CheR_C"/>
</dbReference>
<evidence type="ECO:0000256" key="3">
    <source>
        <dbReference type="ARBA" id="ARBA00022603"/>
    </source>
</evidence>
<dbReference type="GO" id="GO:0032259">
    <property type="term" value="P:methylation"/>
    <property type="evidence" value="ECO:0007669"/>
    <property type="project" value="UniProtKB-KW"/>
</dbReference>
<proteinExistence type="predicted"/>
<comment type="caution">
    <text evidence="7">The sequence shown here is derived from an EMBL/GenBank/DDBJ whole genome shotgun (WGS) entry which is preliminary data.</text>
</comment>
<organism evidence="7 8">
    <name type="scientific">Methanococcoides methylutens</name>
    <dbReference type="NCBI Taxonomy" id="2226"/>
    <lineage>
        <taxon>Archaea</taxon>
        <taxon>Methanobacteriati</taxon>
        <taxon>Methanobacteriota</taxon>
        <taxon>Stenosarchaea group</taxon>
        <taxon>Methanomicrobia</taxon>
        <taxon>Methanosarcinales</taxon>
        <taxon>Methanosarcinaceae</taxon>
        <taxon>Methanococcoides</taxon>
    </lineage>
</organism>
<sequence>MDVSDTDYFDLLTNKVSKLSGIVLDGYRDKYLRRRIDLRMRVVGITDYKDYMRFLETNEGELAALIDTLTINVTEFMRDKTPFIFFKDNLIADIIERKQKSQSKLVRFWSAGCSNGEEPYSIGICAKEVFPEDWNISIYATDIDEKCLKNASEGVYFKDKIKNLDYMLRHKYFEKSEDTFKVKKIQNLSYRFKRYDLTNDTPVSKHFDTVFCRNVMIYFNETQKVKMISNFYDSLTKGGYLIIGKSETLPPEMRSLFEPVSIKDKIYMKI</sequence>
<dbReference type="Gene3D" id="3.40.50.150">
    <property type="entry name" value="Vaccinia Virus protein VP39"/>
    <property type="match status" value="1"/>
</dbReference>
<evidence type="ECO:0000256" key="2">
    <source>
        <dbReference type="ARBA" id="ARBA00012534"/>
    </source>
</evidence>
<dbReference type="EC" id="2.1.1.80" evidence="2"/>
<gene>
    <name evidence="7" type="ORF">LI82_09525</name>
</gene>
<dbReference type="InterPro" id="IPR000780">
    <property type="entry name" value="CheR_MeTrfase"/>
</dbReference>
<dbReference type="Pfam" id="PF01739">
    <property type="entry name" value="CheR"/>
    <property type="match status" value="1"/>
</dbReference>
<keyword evidence="4" id="KW-0808">Transferase</keyword>
<dbReference type="SUPFAM" id="SSF53335">
    <property type="entry name" value="S-adenosyl-L-methionine-dependent methyltransferases"/>
    <property type="match status" value="1"/>
</dbReference>
<feature type="domain" description="CheR-type methyltransferase" evidence="6">
    <location>
        <begin position="9"/>
        <end position="258"/>
    </location>
</feature>
<dbReference type="InterPro" id="IPR036804">
    <property type="entry name" value="CheR_N_sf"/>
</dbReference>
<dbReference type="GO" id="GO:0008983">
    <property type="term" value="F:protein-glutamate O-methyltransferase activity"/>
    <property type="evidence" value="ECO:0007669"/>
    <property type="project" value="UniProtKB-EC"/>
</dbReference>
<dbReference type="PANTHER" id="PTHR24422">
    <property type="entry name" value="CHEMOTAXIS PROTEIN METHYLTRANSFERASE"/>
    <property type="match status" value="1"/>
</dbReference>
<dbReference type="PROSITE" id="PS50123">
    <property type="entry name" value="CHER"/>
    <property type="match status" value="1"/>
</dbReference>
<evidence type="ECO:0000259" key="6">
    <source>
        <dbReference type="PROSITE" id="PS50123"/>
    </source>
</evidence>
<evidence type="ECO:0000256" key="4">
    <source>
        <dbReference type="ARBA" id="ARBA00022679"/>
    </source>
</evidence>
<dbReference type="Pfam" id="PF03705">
    <property type="entry name" value="CheR_N"/>
    <property type="match status" value="1"/>
</dbReference>
<dbReference type="AlphaFoldDB" id="A0A099T180"/>
<dbReference type="Proteomes" id="UP000029859">
    <property type="component" value="Unassembled WGS sequence"/>
</dbReference>
<dbReference type="OrthoDB" id="10657at2157"/>
<name>A0A099T180_METMT</name>
<dbReference type="RefSeq" id="WP_048195175.1">
    <property type="nucleotide sequence ID" value="NZ_CAAGSM010000001.1"/>
</dbReference>
<dbReference type="Gene3D" id="1.10.155.10">
    <property type="entry name" value="Chemotaxis receptor methyltransferase CheR, N-terminal domain"/>
    <property type="match status" value="1"/>
</dbReference>
<dbReference type="PANTHER" id="PTHR24422:SF10">
    <property type="entry name" value="CHEMOTAXIS PROTEIN METHYLTRANSFERASE 2"/>
    <property type="match status" value="1"/>
</dbReference>
<accession>A0A099T180</accession>
<dbReference type="SMART" id="SM00138">
    <property type="entry name" value="MeTrc"/>
    <property type="match status" value="1"/>
</dbReference>
<keyword evidence="5" id="KW-0949">S-adenosyl-L-methionine</keyword>
<keyword evidence="8" id="KW-1185">Reference proteome</keyword>
<dbReference type="PRINTS" id="PR00996">
    <property type="entry name" value="CHERMTFRASE"/>
</dbReference>
<comment type="catalytic activity">
    <reaction evidence="1">
        <text>L-glutamyl-[protein] + S-adenosyl-L-methionine = [protein]-L-glutamate 5-O-methyl ester + S-adenosyl-L-homocysteine</text>
        <dbReference type="Rhea" id="RHEA:24452"/>
        <dbReference type="Rhea" id="RHEA-COMP:10208"/>
        <dbReference type="Rhea" id="RHEA-COMP:10311"/>
        <dbReference type="ChEBI" id="CHEBI:29973"/>
        <dbReference type="ChEBI" id="CHEBI:57856"/>
        <dbReference type="ChEBI" id="CHEBI:59789"/>
        <dbReference type="ChEBI" id="CHEBI:82795"/>
        <dbReference type="EC" id="2.1.1.80"/>
    </reaction>
</comment>
<dbReference type="InterPro" id="IPR022641">
    <property type="entry name" value="CheR_N"/>
</dbReference>
<dbReference type="InterPro" id="IPR050903">
    <property type="entry name" value="Bact_Chemotaxis_MeTrfase"/>
</dbReference>